<evidence type="ECO:0008006" key="4">
    <source>
        <dbReference type="Google" id="ProtNLM"/>
    </source>
</evidence>
<feature type="region of interest" description="Disordered" evidence="1">
    <location>
        <begin position="108"/>
        <end position="138"/>
    </location>
</feature>
<protein>
    <recommendedName>
        <fullName evidence="4">Zn(2)-C6 fungal-type domain-containing protein</fullName>
    </recommendedName>
</protein>
<name>A0AAN6ZWX0_9PEZI</name>
<feature type="compositionally biased region" description="Low complexity" evidence="1">
    <location>
        <begin position="108"/>
        <end position="121"/>
    </location>
</feature>
<dbReference type="Proteomes" id="UP001302745">
    <property type="component" value="Unassembled WGS sequence"/>
</dbReference>
<reference evidence="2" key="1">
    <citation type="journal article" date="2023" name="Mol. Phylogenet. Evol.">
        <title>Genome-scale phylogeny and comparative genomics of the fungal order Sordariales.</title>
        <authorList>
            <person name="Hensen N."/>
            <person name="Bonometti L."/>
            <person name="Westerberg I."/>
            <person name="Brannstrom I.O."/>
            <person name="Guillou S."/>
            <person name="Cros-Aarteil S."/>
            <person name="Calhoun S."/>
            <person name="Haridas S."/>
            <person name="Kuo A."/>
            <person name="Mondo S."/>
            <person name="Pangilinan J."/>
            <person name="Riley R."/>
            <person name="LaButti K."/>
            <person name="Andreopoulos B."/>
            <person name="Lipzen A."/>
            <person name="Chen C."/>
            <person name="Yan M."/>
            <person name="Daum C."/>
            <person name="Ng V."/>
            <person name="Clum A."/>
            <person name="Steindorff A."/>
            <person name="Ohm R.A."/>
            <person name="Martin F."/>
            <person name="Silar P."/>
            <person name="Natvig D.O."/>
            <person name="Lalanne C."/>
            <person name="Gautier V."/>
            <person name="Ament-Velasquez S.L."/>
            <person name="Kruys A."/>
            <person name="Hutchinson M.I."/>
            <person name="Powell A.J."/>
            <person name="Barry K."/>
            <person name="Miller A.N."/>
            <person name="Grigoriev I.V."/>
            <person name="Debuchy R."/>
            <person name="Gladieux P."/>
            <person name="Hiltunen Thoren M."/>
            <person name="Johannesson H."/>
        </authorList>
    </citation>
    <scope>NUCLEOTIDE SEQUENCE</scope>
    <source>
        <strain evidence="2">CBS 538.74</strain>
    </source>
</reference>
<reference evidence="2" key="2">
    <citation type="submission" date="2023-05" db="EMBL/GenBank/DDBJ databases">
        <authorList>
            <consortium name="Lawrence Berkeley National Laboratory"/>
            <person name="Steindorff A."/>
            <person name="Hensen N."/>
            <person name="Bonometti L."/>
            <person name="Westerberg I."/>
            <person name="Brannstrom I.O."/>
            <person name="Guillou S."/>
            <person name="Cros-Aarteil S."/>
            <person name="Calhoun S."/>
            <person name="Haridas S."/>
            <person name="Kuo A."/>
            <person name="Mondo S."/>
            <person name="Pangilinan J."/>
            <person name="Riley R."/>
            <person name="Labutti K."/>
            <person name="Andreopoulos B."/>
            <person name="Lipzen A."/>
            <person name="Chen C."/>
            <person name="Yanf M."/>
            <person name="Daum C."/>
            <person name="Ng V."/>
            <person name="Clum A."/>
            <person name="Ohm R."/>
            <person name="Martin F."/>
            <person name="Silar P."/>
            <person name="Natvig D."/>
            <person name="Lalanne C."/>
            <person name="Gautier V."/>
            <person name="Ament-Velasquez S.L."/>
            <person name="Kruys A."/>
            <person name="Hutchinson M.I."/>
            <person name="Powell A.J."/>
            <person name="Barry K."/>
            <person name="Miller A.N."/>
            <person name="Grigoriev I.V."/>
            <person name="Debuchy R."/>
            <person name="Gladieux P."/>
            <person name="Thoren M.H."/>
            <person name="Johannesson H."/>
        </authorList>
    </citation>
    <scope>NUCLEOTIDE SEQUENCE</scope>
    <source>
        <strain evidence="2">CBS 538.74</strain>
    </source>
</reference>
<feature type="compositionally biased region" description="Polar residues" evidence="1">
    <location>
        <begin position="44"/>
        <end position="58"/>
    </location>
</feature>
<dbReference type="AlphaFoldDB" id="A0AAN6ZWX0"/>
<organism evidence="2 3">
    <name type="scientific">Chaetomidium leptoderma</name>
    <dbReference type="NCBI Taxonomy" id="669021"/>
    <lineage>
        <taxon>Eukaryota</taxon>
        <taxon>Fungi</taxon>
        <taxon>Dikarya</taxon>
        <taxon>Ascomycota</taxon>
        <taxon>Pezizomycotina</taxon>
        <taxon>Sordariomycetes</taxon>
        <taxon>Sordariomycetidae</taxon>
        <taxon>Sordariales</taxon>
        <taxon>Chaetomiaceae</taxon>
        <taxon>Chaetomidium</taxon>
    </lineage>
</organism>
<evidence type="ECO:0000313" key="3">
    <source>
        <dbReference type="Proteomes" id="UP001302745"/>
    </source>
</evidence>
<gene>
    <name evidence="2" type="ORF">C8A00DRAFT_33948</name>
</gene>
<proteinExistence type="predicted"/>
<dbReference type="EMBL" id="MU856944">
    <property type="protein sequence ID" value="KAK4153323.1"/>
    <property type="molecule type" value="Genomic_DNA"/>
</dbReference>
<evidence type="ECO:0000313" key="2">
    <source>
        <dbReference type="EMBL" id="KAK4153323.1"/>
    </source>
</evidence>
<comment type="caution">
    <text evidence="2">The sequence shown here is derived from an EMBL/GenBank/DDBJ whole genome shotgun (WGS) entry which is preliminary data.</text>
</comment>
<sequence length="378" mass="40377">MKTRCVRTPEARACLRCTRLSIACTFSPPGRTGRPLGSGRGQSRAASDSQSNVGSSPAESDPPMSSLHGASMPDTPLPTGLSDADLFGETDCNYISASFMEALPLTTSLPSDSSPCSPGSPRFSLPQPSHKPPGAQEQDQQLVLDAYSNTAYSNTRTQLPLVEDDDMLGRLLDLQARLATLVKLLRGGSRGREEIEDAFRAGETLIRLLDSFGGPALAPPVPVLPDGVTVLLLSGCYASLIHAYELTVEMLRQELCEAGTKITTTSMPTISVGAIRMPMPPRAVAEIHLHLITQMVHQLRGALQQCAARMAASKTTSCACTAHPRFEVFGQCHQGATCERALSSTLMGLARPALLEVGWREEVLITMVQAMAFTSNVV</sequence>
<keyword evidence="3" id="KW-1185">Reference proteome</keyword>
<evidence type="ECO:0000256" key="1">
    <source>
        <dbReference type="SAM" id="MobiDB-lite"/>
    </source>
</evidence>
<feature type="region of interest" description="Disordered" evidence="1">
    <location>
        <begin position="28"/>
        <end position="83"/>
    </location>
</feature>
<accession>A0AAN6ZWX0</accession>